<keyword evidence="7" id="KW-0675">Receptor</keyword>
<keyword evidence="2" id="KW-1003">Cell membrane</keyword>
<evidence type="ECO:0000256" key="5">
    <source>
        <dbReference type="ARBA" id="ARBA00023040"/>
    </source>
</evidence>
<keyword evidence="3 9" id="KW-0812">Transmembrane</keyword>
<organism evidence="11 12">
    <name type="scientific">Lymnaea stagnalis</name>
    <name type="common">Great pond snail</name>
    <name type="synonym">Helix stagnalis</name>
    <dbReference type="NCBI Taxonomy" id="6523"/>
    <lineage>
        <taxon>Eukaryota</taxon>
        <taxon>Metazoa</taxon>
        <taxon>Spiralia</taxon>
        <taxon>Lophotrochozoa</taxon>
        <taxon>Mollusca</taxon>
        <taxon>Gastropoda</taxon>
        <taxon>Heterobranchia</taxon>
        <taxon>Euthyneura</taxon>
        <taxon>Panpulmonata</taxon>
        <taxon>Hygrophila</taxon>
        <taxon>Lymnaeoidea</taxon>
        <taxon>Lymnaeidae</taxon>
        <taxon>Lymnaea</taxon>
    </lineage>
</organism>
<dbReference type="GO" id="GO:0043410">
    <property type="term" value="P:positive regulation of MAPK cascade"/>
    <property type="evidence" value="ECO:0007669"/>
    <property type="project" value="TreeGrafter"/>
</dbReference>
<dbReference type="PROSITE" id="PS50262">
    <property type="entry name" value="G_PROTEIN_RECEP_F1_2"/>
    <property type="match status" value="1"/>
</dbReference>
<dbReference type="Gene3D" id="1.20.1070.10">
    <property type="entry name" value="Rhodopsin 7-helix transmembrane proteins"/>
    <property type="match status" value="1"/>
</dbReference>
<reference evidence="11 12" key="1">
    <citation type="submission" date="2024-04" db="EMBL/GenBank/DDBJ databases">
        <authorList>
            <consortium name="Genoscope - CEA"/>
            <person name="William W."/>
        </authorList>
    </citation>
    <scope>NUCLEOTIDE SEQUENCE [LARGE SCALE GENOMIC DNA]</scope>
</reference>
<feature type="non-terminal residue" evidence="11">
    <location>
        <position position="1"/>
    </location>
</feature>
<evidence type="ECO:0000256" key="1">
    <source>
        <dbReference type="ARBA" id="ARBA00004651"/>
    </source>
</evidence>
<evidence type="ECO:0000256" key="8">
    <source>
        <dbReference type="ARBA" id="ARBA00023224"/>
    </source>
</evidence>
<evidence type="ECO:0000313" key="12">
    <source>
        <dbReference type="Proteomes" id="UP001497497"/>
    </source>
</evidence>
<gene>
    <name evidence="11" type="ORF">GSLYS_00009505001</name>
</gene>
<dbReference type="Proteomes" id="UP001497497">
    <property type="component" value="Unassembled WGS sequence"/>
</dbReference>
<evidence type="ECO:0000256" key="4">
    <source>
        <dbReference type="ARBA" id="ARBA00022989"/>
    </source>
</evidence>
<dbReference type="GO" id="GO:0005886">
    <property type="term" value="C:plasma membrane"/>
    <property type="evidence" value="ECO:0007669"/>
    <property type="project" value="UniProtKB-SubCell"/>
</dbReference>
<dbReference type="InterPro" id="IPR017452">
    <property type="entry name" value="GPCR_Rhodpsn_7TM"/>
</dbReference>
<proteinExistence type="predicted"/>
<evidence type="ECO:0000256" key="3">
    <source>
        <dbReference type="ARBA" id="ARBA00022692"/>
    </source>
</evidence>
<comment type="caution">
    <text evidence="11">The sequence shown here is derived from an EMBL/GenBank/DDBJ whole genome shotgun (WGS) entry which is preliminary data.</text>
</comment>
<evidence type="ECO:0000256" key="2">
    <source>
        <dbReference type="ARBA" id="ARBA00022475"/>
    </source>
</evidence>
<evidence type="ECO:0000256" key="7">
    <source>
        <dbReference type="ARBA" id="ARBA00023170"/>
    </source>
</evidence>
<feature type="transmembrane region" description="Helical" evidence="9">
    <location>
        <begin position="39"/>
        <end position="62"/>
    </location>
</feature>
<dbReference type="GO" id="GO:0071880">
    <property type="term" value="P:adenylate cyclase-activating adrenergic receptor signaling pathway"/>
    <property type="evidence" value="ECO:0007669"/>
    <property type="project" value="TreeGrafter"/>
</dbReference>
<evidence type="ECO:0000256" key="9">
    <source>
        <dbReference type="SAM" id="Phobius"/>
    </source>
</evidence>
<keyword evidence="8" id="KW-0807">Transducer</keyword>
<evidence type="ECO:0000256" key="6">
    <source>
        <dbReference type="ARBA" id="ARBA00023136"/>
    </source>
</evidence>
<feature type="domain" description="G-protein coupled receptors family 1 profile" evidence="10">
    <location>
        <begin position="17"/>
        <end position="282"/>
    </location>
</feature>
<dbReference type="PANTHER" id="PTHR24248">
    <property type="entry name" value="ADRENERGIC RECEPTOR-RELATED G-PROTEIN COUPLED RECEPTOR"/>
    <property type="match status" value="1"/>
</dbReference>
<feature type="transmembrane region" description="Helical" evidence="9">
    <location>
        <begin position="228"/>
        <end position="251"/>
    </location>
</feature>
<dbReference type="InterPro" id="IPR000276">
    <property type="entry name" value="GPCR_Rhodpsn"/>
</dbReference>
<feature type="non-terminal residue" evidence="11">
    <location>
        <position position="282"/>
    </location>
</feature>
<feature type="transmembrane region" description="Helical" evidence="9">
    <location>
        <begin position="6"/>
        <end position="27"/>
    </location>
</feature>
<feature type="transmembrane region" description="Helical" evidence="9">
    <location>
        <begin position="121"/>
        <end position="140"/>
    </location>
</feature>
<keyword evidence="6 9" id="KW-0472">Membrane</keyword>
<feature type="transmembrane region" description="Helical" evidence="9">
    <location>
        <begin position="82"/>
        <end position="100"/>
    </location>
</feature>
<keyword evidence="12" id="KW-1185">Reference proteome</keyword>
<protein>
    <recommendedName>
        <fullName evidence="10">G-protein coupled receptors family 1 profile domain-containing protein</fullName>
    </recommendedName>
</protein>
<accession>A0AAV2HNB8</accession>
<keyword evidence="5" id="KW-0297">G-protein coupled receptor</keyword>
<feature type="transmembrane region" description="Helical" evidence="9">
    <location>
        <begin position="263"/>
        <end position="281"/>
    </location>
</feature>
<feature type="transmembrane region" description="Helical" evidence="9">
    <location>
        <begin position="173"/>
        <end position="192"/>
    </location>
</feature>
<evidence type="ECO:0000259" key="10">
    <source>
        <dbReference type="PROSITE" id="PS50262"/>
    </source>
</evidence>
<dbReference type="Pfam" id="PF00001">
    <property type="entry name" value="7tm_1"/>
    <property type="match status" value="1"/>
</dbReference>
<dbReference type="GO" id="GO:0004989">
    <property type="term" value="F:octopamine receptor activity"/>
    <property type="evidence" value="ECO:0007669"/>
    <property type="project" value="TreeGrafter"/>
</dbReference>
<comment type="subcellular location">
    <subcellularLocation>
        <location evidence="1">Cell membrane</location>
        <topology evidence="1">Multi-pass membrane protein</topology>
    </subcellularLocation>
</comment>
<name>A0AAV2HNB8_LYMST</name>
<dbReference type="PRINTS" id="PR00237">
    <property type="entry name" value="GPCRRHODOPSN"/>
</dbReference>
<evidence type="ECO:0000313" key="11">
    <source>
        <dbReference type="EMBL" id="CAL1535545.1"/>
    </source>
</evidence>
<dbReference type="AlphaFoldDB" id="A0AAV2HNB8"/>
<dbReference type="EMBL" id="CAXITT010000205">
    <property type="protein sequence ID" value="CAL1535545.1"/>
    <property type="molecule type" value="Genomic_DNA"/>
</dbReference>
<sequence>VALAVAALVFALFTVISNVILFIAIVLRSSRNKTAHKSYMTFMFMSSMAVSDSILGALVMPLSVVPIIQNGQWNLGKVTCSVYLAVTNIVCSVNACHILCMAVDKYIAVCRPLQYRLMKKLTARVMICASWIFPIALTLLPKINGFDKMGLELADQWIDGRNLCFNVLNRGVFVSYLILSFYGPIIVTYFLYARIFTEIWCFNNRSPHNHHISTDSRIPRHISRHMRAIRTIGCIVAAFTVSWIPTSLYLVTIQYTGYDQPKWSVLLFFWFSFLNSTINPFL</sequence>
<dbReference type="SUPFAM" id="SSF81321">
    <property type="entry name" value="Family A G protein-coupled receptor-like"/>
    <property type="match status" value="1"/>
</dbReference>
<keyword evidence="4 9" id="KW-1133">Transmembrane helix</keyword>